<dbReference type="Proteomes" id="UP000006882">
    <property type="component" value="Chromosome G1"/>
</dbReference>
<name>A0A251RE22_PRUPE</name>
<reference evidence="1 2" key="1">
    <citation type="journal article" date="2013" name="Nat. Genet.">
        <title>The high-quality draft genome of peach (Prunus persica) identifies unique patterns of genetic diversity, domestication and genome evolution.</title>
        <authorList>
            <consortium name="International Peach Genome Initiative"/>
            <person name="Verde I."/>
            <person name="Abbott A.G."/>
            <person name="Scalabrin S."/>
            <person name="Jung S."/>
            <person name="Shu S."/>
            <person name="Marroni F."/>
            <person name="Zhebentyayeva T."/>
            <person name="Dettori M.T."/>
            <person name="Grimwood J."/>
            <person name="Cattonaro F."/>
            <person name="Zuccolo A."/>
            <person name="Rossini L."/>
            <person name="Jenkins J."/>
            <person name="Vendramin E."/>
            <person name="Meisel L.A."/>
            <person name="Decroocq V."/>
            <person name="Sosinski B."/>
            <person name="Prochnik S."/>
            <person name="Mitros T."/>
            <person name="Policriti A."/>
            <person name="Cipriani G."/>
            <person name="Dondini L."/>
            <person name="Ficklin S."/>
            <person name="Goodstein D.M."/>
            <person name="Xuan P."/>
            <person name="Del Fabbro C."/>
            <person name="Aramini V."/>
            <person name="Copetti D."/>
            <person name="Gonzalez S."/>
            <person name="Horner D.S."/>
            <person name="Falchi R."/>
            <person name="Lucas S."/>
            <person name="Mica E."/>
            <person name="Maldonado J."/>
            <person name="Lazzari B."/>
            <person name="Bielenberg D."/>
            <person name="Pirona R."/>
            <person name="Miculan M."/>
            <person name="Barakat A."/>
            <person name="Testolin R."/>
            <person name="Stella A."/>
            <person name="Tartarini S."/>
            <person name="Tonutti P."/>
            <person name="Arus P."/>
            <person name="Orellana A."/>
            <person name="Wells C."/>
            <person name="Main D."/>
            <person name="Vizzotto G."/>
            <person name="Silva H."/>
            <person name="Salamini F."/>
            <person name="Schmutz J."/>
            <person name="Morgante M."/>
            <person name="Rokhsar D.S."/>
        </authorList>
    </citation>
    <scope>NUCLEOTIDE SEQUENCE [LARGE SCALE GENOMIC DNA]</scope>
    <source>
        <strain evidence="2">cv. Nemared</strain>
    </source>
</reference>
<dbReference type="EMBL" id="CM007651">
    <property type="protein sequence ID" value="ONI34222.1"/>
    <property type="molecule type" value="Genomic_DNA"/>
</dbReference>
<sequence>MLLTLSSWFAKSLYANQIHDGGNAQIKSNAEGNENDTHTWSGHHTLYRSITMISSRRRWCCYSYWRRQRCRSSYRRGRSGRSWC</sequence>
<organism evidence="1 2">
    <name type="scientific">Prunus persica</name>
    <name type="common">Peach</name>
    <name type="synonym">Amygdalus persica</name>
    <dbReference type="NCBI Taxonomy" id="3760"/>
    <lineage>
        <taxon>Eukaryota</taxon>
        <taxon>Viridiplantae</taxon>
        <taxon>Streptophyta</taxon>
        <taxon>Embryophyta</taxon>
        <taxon>Tracheophyta</taxon>
        <taxon>Spermatophyta</taxon>
        <taxon>Magnoliopsida</taxon>
        <taxon>eudicotyledons</taxon>
        <taxon>Gunneridae</taxon>
        <taxon>Pentapetalae</taxon>
        <taxon>rosids</taxon>
        <taxon>fabids</taxon>
        <taxon>Rosales</taxon>
        <taxon>Rosaceae</taxon>
        <taxon>Amygdaloideae</taxon>
        <taxon>Amygdaleae</taxon>
        <taxon>Prunus</taxon>
    </lineage>
</organism>
<dbReference type="AlphaFoldDB" id="A0A251RE22"/>
<protein>
    <submittedName>
        <fullName evidence="1">Uncharacterized protein</fullName>
    </submittedName>
</protein>
<evidence type="ECO:0000313" key="2">
    <source>
        <dbReference type="Proteomes" id="UP000006882"/>
    </source>
</evidence>
<proteinExistence type="predicted"/>
<keyword evidence="2" id="KW-1185">Reference proteome</keyword>
<evidence type="ECO:0000313" key="1">
    <source>
        <dbReference type="EMBL" id="ONI34222.1"/>
    </source>
</evidence>
<gene>
    <name evidence="1" type="ORF">PRUPE_1G468900</name>
</gene>
<accession>A0A251RE22</accession>
<dbReference type="Gramene" id="ONI34222">
    <property type="protein sequence ID" value="ONI34222"/>
    <property type="gene ID" value="PRUPE_1G468900"/>
</dbReference>